<keyword evidence="5" id="KW-1185">Reference proteome</keyword>
<evidence type="ECO:0000313" key="5">
    <source>
        <dbReference type="Proteomes" id="UP000713985"/>
    </source>
</evidence>
<name>A0A6G1W1J5_9PSED</name>
<keyword evidence="1" id="KW-0472">Membrane</keyword>
<dbReference type="AlphaFoldDB" id="A0A6G1W1J5"/>
<reference evidence="4 5" key="1">
    <citation type="submission" date="2019-10" db="EMBL/GenBank/DDBJ databases">
        <title>Evaluation of single-gene subtyping targets for Pseudomonas.</title>
        <authorList>
            <person name="Reichler S.J."/>
            <person name="Orsi R.H."/>
            <person name="Wiedmann M."/>
            <person name="Martin N.H."/>
            <person name="Murphy S.I."/>
        </authorList>
    </citation>
    <scope>NUCLEOTIDE SEQUENCE [LARGE SCALE GENOMIC DNA]</scope>
    <source>
        <strain evidence="2 5">FSL R10-0802</strain>
        <strain evidence="3 4">FSL R10-1594</strain>
    </source>
</reference>
<gene>
    <name evidence="3" type="ORF">GHN41_04570</name>
    <name evidence="2" type="ORF">GHN94_03450</name>
</gene>
<evidence type="ECO:0000313" key="4">
    <source>
        <dbReference type="Proteomes" id="UP000443000"/>
    </source>
</evidence>
<feature type="transmembrane region" description="Helical" evidence="1">
    <location>
        <begin position="48"/>
        <end position="70"/>
    </location>
</feature>
<accession>A0A6G1W1J5</accession>
<keyword evidence="1" id="KW-0812">Transmembrane</keyword>
<dbReference type="RefSeq" id="WP_153404241.1">
    <property type="nucleotide sequence ID" value="NZ_WIVT01000003.1"/>
</dbReference>
<dbReference type="EMBL" id="WIVT01000003">
    <property type="protein sequence ID" value="MQU15724.1"/>
    <property type="molecule type" value="Genomic_DNA"/>
</dbReference>
<proteinExistence type="predicted"/>
<evidence type="ECO:0000256" key="1">
    <source>
        <dbReference type="SAM" id="Phobius"/>
    </source>
</evidence>
<sequence length="389" mass="44200">MKANWILAGVGIAIGTGVLVAIGVLGAYGYYLGPVSRQATDWGSFGSVMAGAFTLLSSFATIGTLLFLYLQQMKNDEKQEKIDLQNQLKEKKHDEVVEKQLKALTFEQYLNHRKLFIERLNEQATFFKDEIGFPNPERVYNGIFPKNSPSHCEYRVDLVDPQDAKACDLTDCVEIYRSIGLLLENYGDKEKHLKLVQQIVHMQGCLGISYAGNHREGDIYFVDLNAGLNIYTIEETLIRIESVLNSVLFYTGNEALPQIHHKGQSSLMRDALYDTIANYHRAKGGIEIRHTIKALPFLHQLYEDSQICFVVTERLLEESYIALAELFSSHEEIEKLKDHDYAGRLMDLIIYEIGAAKEMYTLEPDQEAILKRIDVTSWMAKRSLGLQCD</sequence>
<evidence type="ECO:0000313" key="3">
    <source>
        <dbReference type="EMBL" id="MQU15724.1"/>
    </source>
</evidence>
<protein>
    <submittedName>
        <fullName evidence="3">Uncharacterized protein</fullName>
    </submittedName>
</protein>
<evidence type="ECO:0000313" key="2">
    <source>
        <dbReference type="EMBL" id="MQT24891.1"/>
    </source>
</evidence>
<dbReference type="Proteomes" id="UP000443000">
    <property type="component" value="Unassembled WGS sequence"/>
</dbReference>
<keyword evidence="1" id="KW-1133">Transmembrane helix</keyword>
<dbReference type="Proteomes" id="UP000713985">
    <property type="component" value="Unassembled WGS sequence"/>
</dbReference>
<dbReference type="EMBL" id="WIWP01000003">
    <property type="protein sequence ID" value="MQT24891.1"/>
    <property type="molecule type" value="Genomic_DNA"/>
</dbReference>
<organism evidence="3 4">
    <name type="scientific">Pseudomonas helleri</name>
    <dbReference type="NCBI Taxonomy" id="1608996"/>
    <lineage>
        <taxon>Bacteria</taxon>
        <taxon>Pseudomonadati</taxon>
        <taxon>Pseudomonadota</taxon>
        <taxon>Gammaproteobacteria</taxon>
        <taxon>Pseudomonadales</taxon>
        <taxon>Pseudomonadaceae</taxon>
        <taxon>Pseudomonas</taxon>
    </lineage>
</organism>
<comment type="caution">
    <text evidence="3">The sequence shown here is derived from an EMBL/GenBank/DDBJ whole genome shotgun (WGS) entry which is preliminary data.</text>
</comment>
<dbReference type="OrthoDB" id="7028965at2"/>
<feature type="transmembrane region" description="Helical" evidence="1">
    <location>
        <begin position="7"/>
        <end position="28"/>
    </location>
</feature>